<dbReference type="PROSITE" id="PS50851">
    <property type="entry name" value="CHEW"/>
    <property type="match status" value="1"/>
</dbReference>
<dbReference type="RefSeq" id="WP_171906331.1">
    <property type="nucleotide sequence ID" value="NZ_FNAQ01000004.1"/>
</dbReference>
<evidence type="ECO:0000256" key="2">
    <source>
        <dbReference type="ARBA" id="ARBA00022679"/>
    </source>
</evidence>
<organism evidence="7 8">
    <name type="scientific">Desulfuromonas thiophila</name>
    <dbReference type="NCBI Taxonomy" id="57664"/>
    <lineage>
        <taxon>Bacteria</taxon>
        <taxon>Pseudomonadati</taxon>
        <taxon>Thermodesulfobacteriota</taxon>
        <taxon>Desulfuromonadia</taxon>
        <taxon>Desulfuromonadales</taxon>
        <taxon>Desulfuromonadaceae</taxon>
        <taxon>Desulfuromonas</taxon>
    </lineage>
</organism>
<dbReference type="InterPro" id="IPR008207">
    <property type="entry name" value="Sig_transdc_His_kin_Hpt_dom"/>
</dbReference>
<dbReference type="AlphaFoldDB" id="A0A1G7AGE8"/>
<dbReference type="Pfam" id="PF01584">
    <property type="entry name" value="CheW"/>
    <property type="match status" value="1"/>
</dbReference>
<keyword evidence="8" id="KW-1185">Reference proteome</keyword>
<dbReference type="PROSITE" id="PS50894">
    <property type="entry name" value="HPT"/>
    <property type="match status" value="1"/>
</dbReference>
<dbReference type="SUPFAM" id="SSF50341">
    <property type="entry name" value="CheW-like"/>
    <property type="match status" value="1"/>
</dbReference>
<dbReference type="EMBL" id="FNAQ01000004">
    <property type="protein sequence ID" value="SDE13901.1"/>
    <property type="molecule type" value="Genomic_DNA"/>
</dbReference>
<feature type="domain" description="HPt" evidence="6">
    <location>
        <begin position="1"/>
        <end position="112"/>
    </location>
</feature>
<keyword evidence="2" id="KW-0808">Transferase</keyword>
<keyword evidence="3" id="KW-0418">Kinase</keyword>
<evidence type="ECO:0000256" key="4">
    <source>
        <dbReference type="PROSITE-ProRule" id="PRU00110"/>
    </source>
</evidence>
<dbReference type="InterPro" id="IPR036641">
    <property type="entry name" value="HPT_dom_sf"/>
</dbReference>
<evidence type="ECO:0000259" key="6">
    <source>
        <dbReference type="PROSITE" id="PS50894"/>
    </source>
</evidence>
<dbReference type="GO" id="GO:0005829">
    <property type="term" value="C:cytosol"/>
    <property type="evidence" value="ECO:0007669"/>
    <property type="project" value="TreeGrafter"/>
</dbReference>
<dbReference type="GO" id="GO:0000160">
    <property type="term" value="P:phosphorelay signal transduction system"/>
    <property type="evidence" value="ECO:0007669"/>
    <property type="project" value="InterPro"/>
</dbReference>
<evidence type="ECO:0000256" key="3">
    <source>
        <dbReference type="ARBA" id="ARBA00022777"/>
    </source>
</evidence>
<dbReference type="InterPro" id="IPR002545">
    <property type="entry name" value="CheW-lke_dom"/>
</dbReference>
<dbReference type="PANTHER" id="PTHR22617">
    <property type="entry name" value="CHEMOTAXIS SENSOR HISTIDINE KINASE-RELATED"/>
    <property type="match status" value="1"/>
</dbReference>
<evidence type="ECO:0000313" key="7">
    <source>
        <dbReference type="EMBL" id="SDE13901.1"/>
    </source>
</evidence>
<dbReference type="Gene3D" id="1.20.120.160">
    <property type="entry name" value="HPT domain"/>
    <property type="match status" value="1"/>
</dbReference>
<protein>
    <submittedName>
        <fullName evidence="7">Hpt domain-containing protein</fullName>
    </submittedName>
</protein>
<accession>A0A1G7AGE8</accession>
<evidence type="ECO:0000256" key="1">
    <source>
        <dbReference type="ARBA" id="ARBA00022553"/>
    </source>
</evidence>
<dbReference type="CDD" id="cd00088">
    <property type="entry name" value="HPT"/>
    <property type="match status" value="1"/>
</dbReference>
<dbReference type="STRING" id="57664.SAMN05661003_10436"/>
<dbReference type="Pfam" id="PF01627">
    <property type="entry name" value="Hpt"/>
    <property type="match status" value="1"/>
</dbReference>
<sequence length="274" mass="29808">MTNLQESLIPLFLTEAESGLGQLRALQAAIEQQQVTADLLDDARRAAHTIKGTAALVKRQQASELGRTLELLLEEWIAQGRLLSQADADQLENHCRALQNCLTVTTRPADGVSTDAVADRSGMTERTSAEALGGDLIRDFALPFMMKLHQNAAVADELVRPASCCFYLHQQTYVLPIDQVAEIVQAASVTPLPFAPPAVLGLLNLRGEVVPVVSPRTQTDRRVMLMAGFFVVVAFHGADRIAFVSDRIPQLSLVEEQGQVLDVAAFIELQRAGM</sequence>
<dbReference type="Gene3D" id="2.30.30.40">
    <property type="entry name" value="SH3 Domains"/>
    <property type="match status" value="1"/>
</dbReference>
<name>A0A1G7AGE8_9BACT</name>
<dbReference type="InterPro" id="IPR036061">
    <property type="entry name" value="CheW-like_dom_sf"/>
</dbReference>
<gene>
    <name evidence="7" type="ORF">SAMN05661003_10436</name>
</gene>
<reference evidence="8" key="1">
    <citation type="submission" date="2016-10" db="EMBL/GenBank/DDBJ databases">
        <authorList>
            <person name="Varghese N."/>
            <person name="Submissions S."/>
        </authorList>
    </citation>
    <scope>NUCLEOTIDE SEQUENCE [LARGE SCALE GENOMIC DNA]</scope>
    <source>
        <strain evidence="8">DSM 8987</strain>
    </source>
</reference>
<dbReference type="GO" id="GO:0006935">
    <property type="term" value="P:chemotaxis"/>
    <property type="evidence" value="ECO:0007669"/>
    <property type="project" value="InterPro"/>
</dbReference>
<dbReference type="GO" id="GO:0004672">
    <property type="term" value="F:protein kinase activity"/>
    <property type="evidence" value="ECO:0007669"/>
    <property type="project" value="UniProtKB-ARBA"/>
</dbReference>
<proteinExistence type="predicted"/>
<dbReference type="InterPro" id="IPR039315">
    <property type="entry name" value="CheW"/>
</dbReference>
<keyword evidence="1 4" id="KW-0597">Phosphoprotein</keyword>
<dbReference type="Gene3D" id="2.40.50.180">
    <property type="entry name" value="CheA-289, Domain 4"/>
    <property type="match status" value="1"/>
</dbReference>
<dbReference type="PANTHER" id="PTHR22617:SF23">
    <property type="entry name" value="CHEMOTAXIS PROTEIN CHEW"/>
    <property type="match status" value="1"/>
</dbReference>
<feature type="domain" description="CheW-like" evidence="5">
    <location>
        <begin position="160"/>
        <end position="274"/>
    </location>
</feature>
<evidence type="ECO:0000259" key="5">
    <source>
        <dbReference type="PROSITE" id="PS50851"/>
    </source>
</evidence>
<feature type="modified residue" description="Phosphohistidine" evidence="4">
    <location>
        <position position="48"/>
    </location>
</feature>
<dbReference type="SUPFAM" id="SSF47226">
    <property type="entry name" value="Histidine-containing phosphotransfer domain, HPT domain"/>
    <property type="match status" value="1"/>
</dbReference>
<dbReference type="Proteomes" id="UP000243205">
    <property type="component" value="Unassembled WGS sequence"/>
</dbReference>
<evidence type="ECO:0000313" key="8">
    <source>
        <dbReference type="Proteomes" id="UP000243205"/>
    </source>
</evidence>